<dbReference type="Pfam" id="PF14329">
    <property type="entry name" value="DUF4386"/>
    <property type="match status" value="1"/>
</dbReference>
<reference evidence="2 3" key="1">
    <citation type="submission" date="2017-10" db="EMBL/GenBank/DDBJ databases">
        <title>Sequencing the genomes of 1000 actinobacteria strains.</title>
        <authorList>
            <person name="Klenk H.-P."/>
        </authorList>
    </citation>
    <scope>NUCLEOTIDE SEQUENCE [LARGE SCALE GENOMIC DNA]</scope>
    <source>
        <strain evidence="2 3">DSM 21863</strain>
    </source>
</reference>
<proteinExistence type="predicted"/>
<feature type="transmembrane region" description="Helical" evidence="1">
    <location>
        <begin position="58"/>
        <end position="77"/>
    </location>
</feature>
<dbReference type="OrthoDB" id="1160166at2"/>
<dbReference type="InterPro" id="IPR025495">
    <property type="entry name" value="DUF4386"/>
</dbReference>
<feature type="transmembrane region" description="Helical" evidence="1">
    <location>
        <begin position="133"/>
        <end position="154"/>
    </location>
</feature>
<dbReference type="AlphaFoldDB" id="A0A2A9EXG6"/>
<name>A0A2A9EXG6_9MICO</name>
<keyword evidence="1" id="KW-1133">Transmembrane helix</keyword>
<dbReference type="RefSeq" id="WP_098464042.1">
    <property type="nucleotide sequence ID" value="NZ_PDJJ01000001.1"/>
</dbReference>
<evidence type="ECO:0000313" key="3">
    <source>
        <dbReference type="Proteomes" id="UP000224130"/>
    </source>
</evidence>
<dbReference type="Proteomes" id="UP000224130">
    <property type="component" value="Unassembled WGS sequence"/>
</dbReference>
<organism evidence="2 3">
    <name type="scientific">Isoptericola jiangsuensis</name>
    <dbReference type="NCBI Taxonomy" id="548579"/>
    <lineage>
        <taxon>Bacteria</taxon>
        <taxon>Bacillati</taxon>
        <taxon>Actinomycetota</taxon>
        <taxon>Actinomycetes</taxon>
        <taxon>Micrococcales</taxon>
        <taxon>Promicromonosporaceae</taxon>
        <taxon>Isoptericola</taxon>
    </lineage>
</organism>
<comment type="caution">
    <text evidence="2">The sequence shown here is derived from an EMBL/GenBank/DDBJ whole genome shotgun (WGS) entry which is preliminary data.</text>
</comment>
<feature type="transmembrane region" description="Helical" evidence="1">
    <location>
        <begin position="161"/>
        <end position="181"/>
    </location>
</feature>
<protein>
    <submittedName>
        <fullName evidence="2">Uncharacterized protein DUF4386</fullName>
    </submittedName>
</protein>
<sequence length="231" mass="23942">MHPLVARPLARTTGLLYLALAVTGMLGFLVIRPRLVAPGDPDATVANVVAAEQLARGAVALELAVVVAQSLAALWFFRLFRRLDAVNAGAVTAFGLANALAILGSAAALGTAVDSALAGDAASTALMFLLSEHLWGVGGVFFGLWLVPMGLLVLRAGMPRVLGWFLVAGGAGYVLSTFWQVLVPAAPVVGDLLVVPATVGELWMIGALLWYGFRRAPAVAAPEPAEPALQR</sequence>
<evidence type="ECO:0000313" key="2">
    <source>
        <dbReference type="EMBL" id="PFG43734.1"/>
    </source>
</evidence>
<keyword evidence="3" id="KW-1185">Reference proteome</keyword>
<gene>
    <name evidence="2" type="ORF">ATJ88_2441</name>
</gene>
<feature type="transmembrane region" description="Helical" evidence="1">
    <location>
        <begin position="89"/>
        <end position="113"/>
    </location>
</feature>
<accession>A0A2A9EXG6</accession>
<feature type="transmembrane region" description="Helical" evidence="1">
    <location>
        <begin position="12"/>
        <end position="31"/>
    </location>
</feature>
<evidence type="ECO:0000256" key="1">
    <source>
        <dbReference type="SAM" id="Phobius"/>
    </source>
</evidence>
<keyword evidence="1" id="KW-0812">Transmembrane</keyword>
<feature type="transmembrane region" description="Helical" evidence="1">
    <location>
        <begin position="193"/>
        <end position="213"/>
    </location>
</feature>
<dbReference type="EMBL" id="PDJJ01000001">
    <property type="protein sequence ID" value="PFG43734.1"/>
    <property type="molecule type" value="Genomic_DNA"/>
</dbReference>
<keyword evidence="1" id="KW-0472">Membrane</keyword>